<dbReference type="SUPFAM" id="SSF82693">
    <property type="entry name" value="Multidrug efflux transporter AcrB pore domain, PN1, PN2, PC1 and PC2 subdomains"/>
    <property type="match status" value="3"/>
</dbReference>
<dbReference type="InterPro" id="IPR001036">
    <property type="entry name" value="Acrflvin-R"/>
</dbReference>
<dbReference type="Pfam" id="PF00873">
    <property type="entry name" value="ACR_tran"/>
    <property type="match status" value="1"/>
</dbReference>
<dbReference type="Gene3D" id="3.30.70.1440">
    <property type="entry name" value="Multidrug efflux transporter AcrB pore domain"/>
    <property type="match status" value="1"/>
</dbReference>
<dbReference type="STRING" id="2518989.IMCC3088_548"/>
<dbReference type="PANTHER" id="PTHR32063">
    <property type="match status" value="1"/>
</dbReference>
<gene>
    <name evidence="1" type="ORF">IMCC3088_548</name>
</gene>
<sequence>MKALIAWWTRNPVAANLLMAGILIAGWLGFNNMEREVFPAVKVNQATVEVSWRGASAQDVEEQVIARIEEALEDLDSVYRVYATAYEGYANVRVATYPYVEIETFVNDVKNAVDSVTSFPRDIENPRVKRLEFREEMIRVALYGDHSERELTRLAEELRQELAALPYTSLVELFGARNEEVTIEISESALREYGLTFSEVANAIRSSSLNTSSGSVRTDVGTFSIKTRNLADTADDFGNVIIRQTPDFGTVLLKDVATIIDGFEENELLATVNGQPTVLLQVKATEEMQVVKASDAVTEWVDTRRKTLPEGLDLMIWFDTADIYKSRMETIGSSAYMGLILVFVILIATLRPRVALWVTGGIAVAFMGTFAFLPSADVSFNVISTFAFLLVLGIVVDDAIVVGESIHAHSEASGGGDNAAINGTYAVSKPVIFAVLTTILAFAPWFFVSGETAQITRQLSIVITLALTFSLIEVFLILPSHLRNLKPRDTTKWFAKYQTKIEHAIVSFANVQYRAVINAAIRHRYITLSFFVGLFIVSIGVFSSGWVKFNFMPQVENEQIYVSVDLPAGTPWERSLEVLEQLQDAERRLVKEVETQGAANGEEVQLIEGWYTRSRWDNVLAIIRLAPPETRALSAREAAERFQELVGDVPDAEAISVNYTLNDGNPRVTYMLRGNDLETLRSASLDIQSQLRTYQDAFFIRDSQRGEREEIRLNLKPTATAMGLTLAEVSRQVRQAYYGEEIQRLPREVGDVRVMVKYPKALRENLGSLDEFRIRTPMGNSVPLASVAEFEVGAGVQRIERRDGQRVIYVSADVTADAMSTIGKDMRENFIPALEPKYPTVKFGQGGSQEEEAEFLGEIQALYIVAMFMMYALIAVAFRSYWLPMLIMTAIPFGFMGAIYGHLLFGIPLALFSYFGIGAAAGVVVNDNLVLVDYIGRLREQGKSAVDAVIESGVNRFRPILLTTVTTFVGLMPIMAERATSAQFLKPAVLSLAFGVLFALFVTLLLVPALYMIGDDWRNRAKKVKQLAVETYTDN</sequence>
<dbReference type="PRINTS" id="PR00702">
    <property type="entry name" value="ACRIFLAVINRP"/>
</dbReference>
<dbReference type="Gene3D" id="3.30.2090.10">
    <property type="entry name" value="Multidrug efflux transporter AcrB TolC docking domain, DN and DC subdomains"/>
    <property type="match status" value="2"/>
</dbReference>
<dbReference type="OrthoDB" id="5287122at2"/>
<accession>F3KZV5</accession>
<proteinExistence type="predicted"/>
<dbReference type="Gene3D" id="3.30.70.1320">
    <property type="entry name" value="Multidrug efflux transporter AcrB pore domain like"/>
    <property type="match status" value="1"/>
</dbReference>
<keyword evidence="2" id="KW-1185">Reference proteome</keyword>
<protein>
    <submittedName>
        <fullName evidence="1">AcrB/AcrD/AcrF family protein</fullName>
    </submittedName>
</protein>
<dbReference type="RefSeq" id="WP_009574949.1">
    <property type="nucleotide sequence ID" value="NZ_AEIG01000015.1"/>
</dbReference>
<dbReference type="PANTHER" id="PTHR32063:SF33">
    <property type="entry name" value="RND SUPERFAMILY EFFLUX PUMP PERMEASE COMPONENT"/>
    <property type="match status" value="1"/>
</dbReference>
<dbReference type="SUPFAM" id="SSF82714">
    <property type="entry name" value="Multidrug efflux transporter AcrB TolC docking domain, DN and DC subdomains"/>
    <property type="match status" value="2"/>
</dbReference>
<name>F3KZV5_9GAMM</name>
<dbReference type="Proteomes" id="UP000005615">
    <property type="component" value="Unassembled WGS sequence"/>
</dbReference>
<evidence type="ECO:0000313" key="2">
    <source>
        <dbReference type="Proteomes" id="UP000005615"/>
    </source>
</evidence>
<reference evidence="1 2" key="1">
    <citation type="journal article" date="2011" name="J. Bacteriol.">
        <title>Genome sequence of strain IMCC3088, a proteorhodopsin-containing marine bacterium belonging to the OM60/NOR5 clade.</title>
        <authorList>
            <person name="Jang Y."/>
            <person name="Oh H.M."/>
            <person name="Kang I."/>
            <person name="Lee K."/>
            <person name="Yang S.J."/>
            <person name="Cho J.C."/>
        </authorList>
    </citation>
    <scope>NUCLEOTIDE SEQUENCE [LARGE SCALE GENOMIC DNA]</scope>
    <source>
        <strain evidence="1 2">IMCC3088</strain>
    </source>
</reference>
<dbReference type="Gene3D" id="3.30.70.1430">
    <property type="entry name" value="Multidrug efflux transporter AcrB pore domain"/>
    <property type="match status" value="2"/>
</dbReference>
<organism evidence="1 2">
    <name type="scientific">Aequoribacter fuscus</name>
    <dbReference type="NCBI Taxonomy" id="2518989"/>
    <lineage>
        <taxon>Bacteria</taxon>
        <taxon>Pseudomonadati</taxon>
        <taxon>Pseudomonadota</taxon>
        <taxon>Gammaproteobacteria</taxon>
        <taxon>Cellvibrionales</taxon>
        <taxon>Halieaceae</taxon>
        <taxon>Aequoribacter</taxon>
    </lineage>
</organism>
<dbReference type="InterPro" id="IPR027463">
    <property type="entry name" value="AcrB_DN_DC_subdom"/>
</dbReference>
<dbReference type="Gene3D" id="1.20.1640.10">
    <property type="entry name" value="Multidrug efflux transporter AcrB transmembrane domain"/>
    <property type="match status" value="2"/>
</dbReference>
<dbReference type="SUPFAM" id="SSF82866">
    <property type="entry name" value="Multidrug efflux transporter AcrB transmembrane domain"/>
    <property type="match status" value="2"/>
</dbReference>
<evidence type="ECO:0000313" key="1">
    <source>
        <dbReference type="EMBL" id="EGG30409.1"/>
    </source>
</evidence>
<comment type="caution">
    <text evidence="1">The sequence shown here is derived from an EMBL/GenBank/DDBJ whole genome shotgun (WGS) entry which is preliminary data.</text>
</comment>
<dbReference type="EMBL" id="AEIG01000015">
    <property type="protein sequence ID" value="EGG30409.1"/>
    <property type="molecule type" value="Genomic_DNA"/>
</dbReference>
<dbReference type="GO" id="GO:0042910">
    <property type="term" value="F:xenobiotic transmembrane transporter activity"/>
    <property type="evidence" value="ECO:0007669"/>
    <property type="project" value="TreeGrafter"/>
</dbReference>
<dbReference type="GO" id="GO:0005886">
    <property type="term" value="C:plasma membrane"/>
    <property type="evidence" value="ECO:0007669"/>
    <property type="project" value="TreeGrafter"/>
</dbReference>
<dbReference type="eggNOG" id="COG0841">
    <property type="taxonomic scope" value="Bacteria"/>
</dbReference>
<dbReference type="AlphaFoldDB" id="F3KZV5"/>